<dbReference type="Gene3D" id="2.40.50.90">
    <property type="match status" value="1"/>
</dbReference>
<gene>
    <name evidence="4" type="ORF">CU102_11990</name>
</gene>
<dbReference type="Pfam" id="PF00565">
    <property type="entry name" value="SNase"/>
    <property type="match status" value="1"/>
</dbReference>
<dbReference type="InterPro" id="IPR016071">
    <property type="entry name" value="Staphylococal_nuclease_OB-fold"/>
</dbReference>
<evidence type="ECO:0000313" key="4">
    <source>
        <dbReference type="EMBL" id="PSH68493.1"/>
    </source>
</evidence>
<accession>A0A2P7BPU2</accession>
<dbReference type="OrthoDB" id="7469880at2"/>
<keyword evidence="2" id="KW-0812">Transmembrane</keyword>
<keyword evidence="2" id="KW-1133">Transmembrane helix</keyword>
<reference evidence="5" key="1">
    <citation type="submission" date="2017-11" db="EMBL/GenBank/DDBJ databases">
        <authorList>
            <person name="Kuznetsova I."/>
            <person name="Sazanova A."/>
            <person name="Chirak E."/>
            <person name="Safronova V."/>
            <person name="Willems A."/>
        </authorList>
    </citation>
    <scope>NUCLEOTIDE SEQUENCE [LARGE SCALE GENOMIC DNA]</scope>
    <source>
        <strain evidence="5">STM 196</strain>
    </source>
</reference>
<evidence type="ECO:0000313" key="5">
    <source>
        <dbReference type="Proteomes" id="UP000241444"/>
    </source>
</evidence>
<dbReference type="Proteomes" id="UP000241444">
    <property type="component" value="Unassembled WGS sequence"/>
</dbReference>
<dbReference type="SMART" id="SM00318">
    <property type="entry name" value="SNc"/>
    <property type="match status" value="1"/>
</dbReference>
<name>A0A2P7BPU2_9HYPH</name>
<evidence type="ECO:0000256" key="1">
    <source>
        <dbReference type="SAM" id="MobiDB-lite"/>
    </source>
</evidence>
<feature type="compositionally biased region" description="Basic and acidic residues" evidence="1">
    <location>
        <begin position="10"/>
        <end position="30"/>
    </location>
</feature>
<keyword evidence="2" id="KW-0472">Membrane</keyword>
<evidence type="ECO:0000256" key="2">
    <source>
        <dbReference type="SAM" id="Phobius"/>
    </source>
</evidence>
<dbReference type="SUPFAM" id="SSF50199">
    <property type="entry name" value="Staphylococcal nuclease"/>
    <property type="match status" value="1"/>
</dbReference>
<sequence>MKPSQSRAGMSDKLKVRSSEWTRPPTDSRKQPRNRRHTYWRWHLQRWTLPVLGLAMCYFYFVVFPEPMESAHASLTKGQQLYVIDGDTIWLNREKIRIANIDTPEISDAKCESELARGLEAKAALKRLLDGNEIQITRGDPKTRRMIDQYGRTLALVRVNGKDVGETLIGRNLARRWIGKRMPWCFLEN</sequence>
<dbReference type="EMBL" id="PGGO01000008">
    <property type="protein sequence ID" value="PSH68493.1"/>
    <property type="molecule type" value="Genomic_DNA"/>
</dbReference>
<organism evidence="4 5">
    <name type="scientific">Phyllobacterium brassicacearum</name>
    <dbReference type="NCBI Taxonomy" id="314235"/>
    <lineage>
        <taxon>Bacteria</taxon>
        <taxon>Pseudomonadati</taxon>
        <taxon>Pseudomonadota</taxon>
        <taxon>Alphaproteobacteria</taxon>
        <taxon>Hyphomicrobiales</taxon>
        <taxon>Phyllobacteriaceae</taxon>
        <taxon>Phyllobacterium</taxon>
    </lineage>
</organism>
<dbReference type="InterPro" id="IPR035437">
    <property type="entry name" value="SNase_OB-fold_sf"/>
</dbReference>
<feature type="transmembrane region" description="Helical" evidence="2">
    <location>
        <begin position="44"/>
        <end position="64"/>
    </location>
</feature>
<dbReference type="AlphaFoldDB" id="A0A2P7BPU2"/>
<feature type="region of interest" description="Disordered" evidence="1">
    <location>
        <begin position="1"/>
        <end position="34"/>
    </location>
</feature>
<comment type="caution">
    <text evidence="4">The sequence shown here is derived from an EMBL/GenBank/DDBJ whole genome shotgun (WGS) entry which is preliminary data.</text>
</comment>
<feature type="domain" description="TNase-like" evidence="3">
    <location>
        <begin position="74"/>
        <end position="175"/>
    </location>
</feature>
<keyword evidence="5" id="KW-1185">Reference proteome</keyword>
<dbReference type="PROSITE" id="PS50830">
    <property type="entry name" value="TNASE_3"/>
    <property type="match status" value="1"/>
</dbReference>
<evidence type="ECO:0000259" key="3">
    <source>
        <dbReference type="PROSITE" id="PS50830"/>
    </source>
</evidence>
<proteinExistence type="predicted"/>
<protein>
    <recommendedName>
        <fullName evidence="3">TNase-like domain-containing protein</fullName>
    </recommendedName>
</protein>